<feature type="compositionally biased region" description="Basic and acidic residues" evidence="1">
    <location>
        <begin position="216"/>
        <end position="254"/>
    </location>
</feature>
<dbReference type="CDD" id="cd06503">
    <property type="entry name" value="ATP-synt_Fo_b"/>
    <property type="match status" value="1"/>
</dbReference>
<feature type="compositionally biased region" description="Basic residues" evidence="1">
    <location>
        <begin position="255"/>
        <end position="264"/>
    </location>
</feature>
<dbReference type="CDD" id="cd22249">
    <property type="entry name" value="UDM1_RNF168_RNF169-like"/>
    <property type="match status" value="1"/>
</dbReference>
<organism evidence="2 3">
    <name type="scientific">Orbilia oligospora</name>
    <name type="common">Nematode-trapping fungus</name>
    <name type="synonym">Arthrobotrys oligospora</name>
    <dbReference type="NCBI Taxonomy" id="2813651"/>
    <lineage>
        <taxon>Eukaryota</taxon>
        <taxon>Fungi</taxon>
        <taxon>Dikarya</taxon>
        <taxon>Ascomycota</taxon>
        <taxon>Pezizomycotina</taxon>
        <taxon>Orbiliomycetes</taxon>
        <taxon>Orbiliales</taxon>
        <taxon>Orbiliaceae</taxon>
        <taxon>Orbilia</taxon>
    </lineage>
</organism>
<comment type="caution">
    <text evidence="2">The sequence shown here is derived from an EMBL/GenBank/DDBJ whole genome shotgun (WGS) entry which is preliminary data.</text>
</comment>
<evidence type="ECO:0000256" key="1">
    <source>
        <dbReference type="SAM" id="MobiDB-lite"/>
    </source>
</evidence>
<feature type="compositionally biased region" description="Acidic residues" evidence="1">
    <location>
        <begin position="172"/>
        <end position="188"/>
    </location>
</feature>
<reference evidence="2 3" key="1">
    <citation type="submission" date="2019-03" db="EMBL/GenBank/DDBJ databases">
        <title>Nematode-trapping fungi genome.</title>
        <authorList>
            <person name="Vidal-Diez De Ulzurrun G."/>
        </authorList>
    </citation>
    <scope>NUCLEOTIDE SEQUENCE [LARGE SCALE GENOMIC DNA]</scope>
    <source>
        <strain evidence="2 3">TWF154</strain>
    </source>
</reference>
<feature type="region of interest" description="Disordered" evidence="1">
    <location>
        <begin position="876"/>
        <end position="963"/>
    </location>
</feature>
<dbReference type="EMBL" id="SOZJ01000002">
    <property type="protein sequence ID" value="TGJ72673.1"/>
    <property type="molecule type" value="Genomic_DNA"/>
</dbReference>
<feature type="region of interest" description="Disordered" evidence="1">
    <location>
        <begin position="387"/>
        <end position="415"/>
    </location>
</feature>
<evidence type="ECO:0000313" key="2">
    <source>
        <dbReference type="EMBL" id="TGJ72673.1"/>
    </source>
</evidence>
<proteinExistence type="predicted"/>
<protein>
    <submittedName>
        <fullName evidence="2">Uncharacterized protein</fullName>
    </submittedName>
</protein>
<gene>
    <name evidence="2" type="ORF">EYR41_004550</name>
</gene>
<dbReference type="Proteomes" id="UP000297595">
    <property type="component" value="Unassembled WGS sequence"/>
</dbReference>
<name>A0A8H2E8I5_ORBOL</name>
<feature type="region of interest" description="Disordered" evidence="1">
    <location>
        <begin position="158"/>
        <end position="264"/>
    </location>
</feature>
<accession>A0A8H2E8I5</accession>
<evidence type="ECO:0000313" key="3">
    <source>
        <dbReference type="Proteomes" id="UP000297595"/>
    </source>
</evidence>
<feature type="compositionally biased region" description="Low complexity" evidence="1">
    <location>
        <begin position="877"/>
        <end position="963"/>
    </location>
</feature>
<sequence length="1310" mass="144052">MTHKTHCKHEIPRGLRCELCDHFTCSLRTPPQGLDFPELLLPPYLQPRDIQPPNYFKSMPSERKVPTEILHNMGVLCRDYSVRIEAANRLAEEEAAITSQIGLTPRRRQQRNSLSRFKILSPLAKLRIVLPEDSPNGGPSSPGRKVKYETKLVSEVFQQKQSVGSLDKDWESSDSDQENDNPEGYEEPEQNHNQQKAKYPHMQAEKARQQSAHLRRIWEESQREKQQAMEERERKRQEDEARRIELESAAQEHERKRRSLARRRAEKAKLVEAAYGTQSKSFGPRRVSLARRVPNRRMSRGLFRSRLSISMNQATPQISQRTAVSTVAPQLRGTPIFRGPNRRISIRPQTVQKRAQAQAEGIAAARARKLADATALVQQRKAERMAADLRRKEESERRVQEARKKVEAEKRRSAEARQRQHEAFLALHRRNKANQVQTQSLTSKVTPKYLAPGNTPEKLYDWQTRRNLKKEGANNLFMLTKIGHSRNFSLLPRRMQVNDDFGCLENDIYLPRVPDITTDDLRIWKMNSADIDITQGSFHDLEAHLTIAPRIGTTITPPWADRARRMASKLPEHLYYGWRICHNYGYFGWKVPKKTTRYFLQARRFGELDRGWDEAIANSEVKTQATLEKIGKQESIPMIRIASGPLLTHAQLTDGCENDAASASLTTSTVTSFITFGGTVTSFYDCFGQLPFCNAVNFGAGIGSLTSSETPEPTVIPAVGQPVTLSVTGSDGIPLAAELSSDGQLLLVDASTATNAAVLFADGDGFLRVYNSPSQVLFLGSWTSAGRFKRRQSTDAVSQIQSIDESNLTSSDKAGNFSFGAGGAIELNVDGVDNNFYKSGTTGQTQLYTADEGVDPGSEFDGVGVVPVVQEDLPPISFSSSSTSTSTTATASQGSFSGTGTSTSSNQQSITTSSTDTTSIDTTSETGTQDTTATSSDADNSSSTSVEDSSTTISSSSTGFTGSCPTDNANPTVFATITDNGYEAVADIISAGGAFYTCWCSSFLNLFAASRTVLVTSSILDFSTSTSQTIIIEESISTILSQTGVIQATTTSYKPWPSRSRHKIPRAETISTPNALTRFPASNITAGCNLMVSYPVQSTVEETTTTTASGLTIVLDSTTTTNPTETTEYYMSTEVSVIVATPSSFSARLGWRRASGSLTYLEGGTVSNGAFELGTANAPAGSLTLDDTGRLVYPILDTNTGINVNWYAAAPVVSDSTQPTAGPLMFAEEATVTSNGWQYIGFFPDRNTIFIDSSQSAGGYDNFGLCTYMDSSVEKLIIMIGDTKPNDATYCDFRSYLNFQWLLQLYVVSD</sequence>